<dbReference type="EMBL" id="CAGS01000413">
    <property type="protein sequence ID" value="CCF85242.1"/>
    <property type="molecule type" value="Genomic_DNA"/>
</dbReference>
<sequence length="156" mass="17159">MPFTIGSEDVQRDGPIPSRFTCDGENISPPLAWEGRPENTKSFVLIMDDPDAPRGVFTHWVVYDIPPNTNELPQAVPNTDRLENGGLQGRNSGNKVGYMGPCPPAGPAHHYHFTLYALDVPSLTLNPGQSKDRVLNAMHSHILAQTELVGTYQRGR</sequence>
<dbReference type="InterPro" id="IPR005247">
    <property type="entry name" value="YbhB_YbcL/LppC-like"/>
</dbReference>
<dbReference type="InterPro" id="IPR008914">
    <property type="entry name" value="PEBP"/>
</dbReference>
<name>I4EKN0_9BACT</name>
<accession>I4EKN0</accession>
<organism evidence="2 3">
    <name type="scientific">Nitrolancea hollandica Lb</name>
    <dbReference type="NCBI Taxonomy" id="1129897"/>
    <lineage>
        <taxon>Bacteria</taxon>
        <taxon>Pseudomonadati</taxon>
        <taxon>Thermomicrobiota</taxon>
        <taxon>Thermomicrobia</taxon>
        <taxon>Sphaerobacterales</taxon>
        <taxon>Sphaerobacterineae</taxon>
        <taxon>Sphaerobacteraceae</taxon>
        <taxon>Nitrolancea</taxon>
    </lineage>
</organism>
<evidence type="ECO:0000313" key="2">
    <source>
        <dbReference type="EMBL" id="CCF85242.1"/>
    </source>
</evidence>
<reference evidence="2 3" key="1">
    <citation type="journal article" date="2012" name="ISME J.">
        <title>Nitrification expanded: discovery, physiology and genomics of a nitrite-oxidizing bacterium from the phylum Chloroflexi.</title>
        <authorList>
            <person name="Sorokin D.Y."/>
            <person name="Lucker S."/>
            <person name="Vejmelkova D."/>
            <person name="Kostrikina N.A."/>
            <person name="Kleerebezem R."/>
            <person name="Rijpstra W.I."/>
            <person name="Damste J.S."/>
            <person name="Le Paslier D."/>
            <person name="Muyzer G."/>
            <person name="Wagner M."/>
            <person name="van Loosdrecht M.C."/>
            <person name="Daims H."/>
        </authorList>
    </citation>
    <scope>NUCLEOTIDE SEQUENCE [LARGE SCALE GENOMIC DNA]</scope>
    <source>
        <strain evidence="3">none</strain>
    </source>
</reference>
<evidence type="ECO:0008006" key="4">
    <source>
        <dbReference type="Google" id="ProtNLM"/>
    </source>
</evidence>
<dbReference type="NCBIfam" id="TIGR00481">
    <property type="entry name" value="YbhB/YbcL family Raf kinase inhibitor-like protein"/>
    <property type="match status" value="1"/>
</dbReference>
<dbReference type="CDD" id="cd00865">
    <property type="entry name" value="PEBP_bact_arch"/>
    <property type="match status" value="1"/>
</dbReference>
<dbReference type="OrthoDB" id="9797506at2"/>
<dbReference type="PANTHER" id="PTHR30289:SF1">
    <property type="entry name" value="PEBP (PHOSPHATIDYLETHANOLAMINE-BINDING PROTEIN) FAMILY PROTEIN"/>
    <property type="match status" value="1"/>
</dbReference>
<keyword evidence="3" id="KW-1185">Reference proteome</keyword>
<dbReference type="Proteomes" id="UP000004221">
    <property type="component" value="Unassembled WGS sequence"/>
</dbReference>
<evidence type="ECO:0000313" key="3">
    <source>
        <dbReference type="Proteomes" id="UP000004221"/>
    </source>
</evidence>
<dbReference type="AlphaFoldDB" id="I4EKN0"/>
<evidence type="ECO:0000256" key="1">
    <source>
        <dbReference type="SAM" id="MobiDB-lite"/>
    </source>
</evidence>
<dbReference type="Gene3D" id="3.90.280.10">
    <property type="entry name" value="PEBP-like"/>
    <property type="match status" value="1"/>
</dbReference>
<dbReference type="RefSeq" id="WP_008480010.1">
    <property type="nucleotide sequence ID" value="NZ_CAGS01000413.1"/>
</dbReference>
<dbReference type="PANTHER" id="PTHR30289">
    <property type="entry name" value="UNCHARACTERIZED PROTEIN YBCL-RELATED"/>
    <property type="match status" value="1"/>
</dbReference>
<proteinExistence type="predicted"/>
<dbReference type="Pfam" id="PF01161">
    <property type="entry name" value="PBP"/>
    <property type="match status" value="1"/>
</dbReference>
<gene>
    <name evidence="2" type="ORF">NITHO_4700006</name>
</gene>
<dbReference type="InterPro" id="IPR036610">
    <property type="entry name" value="PEBP-like_sf"/>
</dbReference>
<comment type="caution">
    <text evidence="2">The sequence shown here is derived from an EMBL/GenBank/DDBJ whole genome shotgun (WGS) entry which is preliminary data.</text>
</comment>
<protein>
    <recommendedName>
        <fullName evidence="4">PEBP family protein</fullName>
    </recommendedName>
</protein>
<dbReference type="SUPFAM" id="SSF49777">
    <property type="entry name" value="PEBP-like"/>
    <property type="match status" value="1"/>
</dbReference>
<feature type="region of interest" description="Disordered" evidence="1">
    <location>
        <begin position="1"/>
        <end position="35"/>
    </location>
</feature>